<evidence type="ECO:0000256" key="1">
    <source>
        <dbReference type="ARBA" id="ARBA00023015"/>
    </source>
</evidence>
<dbReference type="InterPro" id="IPR001387">
    <property type="entry name" value="Cro/C1-type_HTH"/>
</dbReference>
<organism evidence="5 6">
    <name type="scientific">Actinomycetospora flava</name>
    <dbReference type="NCBI Taxonomy" id="3129232"/>
    <lineage>
        <taxon>Bacteria</taxon>
        <taxon>Bacillati</taxon>
        <taxon>Actinomycetota</taxon>
        <taxon>Actinomycetes</taxon>
        <taxon>Pseudonocardiales</taxon>
        <taxon>Pseudonocardiaceae</taxon>
        <taxon>Actinomycetospora</taxon>
    </lineage>
</organism>
<dbReference type="InterPro" id="IPR052359">
    <property type="entry name" value="HTH-type_reg/antitoxin"/>
</dbReference>
<proteinExistence type="predicted"/>
<dbReference type="SMART" id="SM00530">
    <property type="entry name" value="HTH_XRE"/>
    <property type="match status" value="1"/>
</dbReference>
<evidence type="ECO:0000256" key="2">
    <source>
        <dbReference type="ARBA" id="ARBA00023125"/>
    </source>
</evidence>
<keyword evidence="6" id="KW-1185">Reference proteome</keyword>
<reference evidence="5 6" key="1">
    <citation type="submission" date="2024-03" db="EMBL/GenBank/DDBJ databases">
        <title>Actinomycetospora sp. OC33-EN07, a novel actinomycete isolated from wild orchid (Aerides multiflora).</title>
        <authorList>
            <person name="Suriyachadkun C."/>
        </authorList>
    </citation>
    <scope>NUCLEOTIDE SEQUENCE [LARGE SCALE GENOMIC DNA]</scope>
    <source>
        <strain evidence="5 6">OC33-EN07</strain>
    </source>
</reference>
<dbReference type="RefSeq" id="WP_337707336.1">
    <property type="nucleotide sequence ID" value="NZ_JBBEGM010000025.1"/>
</dbReference>
<dbReference type="InterPro" id="IPR010982">
    <property type="entry name" value="Lambda_DNA-bd_dom_sf"/>
</dbReference>
<accession>A0ABU8MF69</accession>
<sequence length="76" mass="8271">MDLVERVGTSRVLPDPKQRRALRRALGIGQREMATELGVSVQTISAWENGKAAPTGARRERYAALLARMKHEAGGG</sequence>
<dbReference type="PROSITE" id="PS50943">
    <property type="entry name" value="HTH_CROC1"/>
    <property type="match status" value="1"/>
</dbReference>
<keyword evidence="3" id="KW-0804">Transcription</keyword>
<keyword evidence="2" id="KW-0238">DNA-binding</keyword>
<name>A0ABU8MF69_9PSEU</name>
<protein>
    <submittedName>
        <fullName evidence="5">Helix-turn-helix transcriptional regulator</fullName>
    </submittedName>
</protein>
<evidence type="ECO:0000256" key="3">
    <source>
        <dbReference type="ARBA" id="ARBA00023163"/>
    </source>
</evidence>
<evidence type="ECO:0000259" key="4">
    <source>
        <dbReference type="PROSITE" id="PS50943"/>
    </source>
</evidence>
<dbReference type="PANTHER" id="PTHR36511:SF3">
    <property type="entry name" value="ANTITOXIN HIGA-2"/>
    <property type="match status" value="1"/>
</dbReference>
<keyword evidence="1" id="KW-0805">Transcription regulation</keyword>
<dbReference type="Gene3D" id="1.10.260.40">
    <property type="entry name" value="lambda repressor-like DNA-binding domains"/>
    <property type="match status" value="1"/>
</dbReference>
<comment type="caution">
    <text evidence="5">The sequence shown here is derived from an EMBL/GenBank/DDBJ whole genome shotgun (WGS) entry which is preliminary data.</text>
</comment>
<dbReference type="PANTHER" id="PTHR36511">
    <property type="entry name" value="MERR FAMILY BACTERIAL REGULATORY PROTEIN"/>
    <property type="match status" value="1"/>
</dbReference>
<dbReference type="Proteomes" id="UP001369736">
    <property type="component" value="Unassembled WGS sequence"/>
</dbReference>
<dbReference type="CDD" id="cd00093">
    <property type="entry name" value="HTH_XRE"/>
    <property type="match status" value="1"/>
</dbReference>
<evidence type="ECO:0000313" key="5">
    <source>
        <dbReference type="EMBL" id="MEJ2865954.1"/>
    </source>
</evidence>
<dbReference type="Pfam" id="PF01381">
    <property type="entry name" value="HTH_3"/>
    <property type="match status" value="1"/>
</dbReference>
<feature type="domain" description="HTH cro/C1-type" evidence="4">
    <location>
        <begin position="20"/>
        <end position="55"/>
    </location>
</feature>
<dbReference type="SUPFAM" id="SSF47413">
    <property type="entry name" value="lambda repressor-like DNA-binding domains"/>
    <property type="match status" value="1"/>
</dbReference>
<evidence type="ECO:0000313" key="6">
    <source>
        <dbReference type="Proteomes" id="UP001369736"/>
    </source>
</evidence>
<dbReference type="EMBL" id="JBBEGM010000025">
    <property type="protein sequence ID" value="MEJ2865954.1"/>
    <property type="molecule type" value="Genomic_DNA"/>
</dbReference>
<gene>
    <name evidence="5" type="ORF">WCD58_32715</name>
</gene>